<evidence type="ECO:0000313" key="2">
    <source>
        <dbReference type="Proteomes" id="UP000265520"/>
    </source>
</evidence>
<proteinExistence type="predicted"/>
<name>A0A392MXH4_9FABA</name>
<dbReference type="Proteomes" id="UP000265520">
    <property type="component" value="Unassembled WGS sequence"/>
</dbReference>
<reference evidence="1 2" key="1">
    <citation type="journal article" date="2018" name="Front. Plant Sci.">
        <title>Red Clover (Trifolium pratense) and Zigzag Clover (T. medium) - A Picture of Genomic Similarities and Differences.</title>
        <authorList>
            <person name="Dluhosova J."/>
            <person name="Istvanek J."/>
            <person name="Nedelnik J."/>
            <person name="Repkova J."/>
        </authorList>
    </citation>
    <scope>NUCLEOTIDE SEQUENCE [LARGE SCALE GENOMIC DNA]</scope>
    <source>
        <strain evidence="2">cv. 10/8</strain>
        <tissue evidence="1">Leaf</tissue>
    </source>
</reference>
<accession>A0A392MXH4</accession>
<comment type="caution">
    <text evidence="1">The sequence shown here is derived from an EMBL/GenBank/DDBJ whole genome shotgun (WGS) entry which is preliminary data.</text>
</comment>
<dbReference type="EMBL" id="LXQA010020370">
    <property type="protein sequence ID" value="MCH91408.1"/>
    <property type="molecule type" value="Genomic_DNA"/>
</dbReference>
<protein>
    <submittedName>
        <fullName evidence="1">Niemann-Pick C1 protein-like</fullName>
    </submittedName>
</protein>
<feature type="non-terminal residue" evidence="1">
    <location>
        <position position="1"/>
    </location>
</feature>
<gene>
    <name evidence="1" type="ORF">A2U01_0012335</name>
</gene>
<keyword evidence="2" id="KW-1185">Reference proteome</keyword>
<organism evidence="1 2">
    <name type="scientific">Trifolium medium</name>
    <dbReference type="NCBI Taxonomy" id="97028"/>
    <lineage>
        <taxon>Eukaryota</taxon>
        <taxon>Viridiplantae</taxon>
        <taxon>Streptophyta</taxon>
        <taxon>Embryophyta</taxon>
        <taxon>Tracheophyta</taxon>
        <taxon>Spermatophyta</taxon>
        <taxon>Magnoliopsida</taxon>
        <taxon>eudicotyledons</taxon>
        <taxon>Gunneridae</taxon>
        <taxon>Pentapetalae</taxon>
        <taxon>rosids</taxon>
        <taxon>fabids</taxon>
        <taxon>Fabales</taxon>
        <taxon>Fabaceae</taxon>
        <taxon>Papilionoideae</taxon>
        <taxon>50 kb inversion clade</taxon>
        <taxon>NPAAA clade</taxon>
        <taxon>Hologalegina</taxon>
        <taxon>IRL clade</taxon>
        <taxon>Trifolieae</taxon>
        <taxon>Trifolium</taxon>
    </lineage>
</organism>
<sequence length="85" mass="9678">SLFINVTAVSQANGNKTLDGIDFYVTQNFGEASSNLVLLQRTRQERRVGCSNVEPLLNDMWNHCKICSSRKRRCKISFHHIGDTH</sequence>
<evidence type="ECO:0000313" key="1">
    <source>
        <dbReference type="EMBL" id="MCH91408.1"/>
    </source>
</evidence>
<dbReference type="AlphaFoldDB" id="A0A392MXH4"/>